<dbReference type="Proteomes" id="UP000199611">
    <property type="component" value="Unassembled WGS sequence"/>
</dbReference>
<dbReference type="Pfam" id="PF01472">
    <property type="entry name" value="PUA"/>
    <property type="match status" value="1"/>
</dbReference>
<dbReference type="CDD" id="cd04242">
    <property type="entry name" value="AAK_G5K_ProB"/>
    <property type="match status" value="1"/>
</dbReference>
<feature type="binding site" evidence="8">
    <location>
        <position position="64"/>
    </location>
    <ligand>
        <name>substrate</name>
    </ligand>
</feature>
<evidence type="ECO:0000256" key="4">
    <source>
        <dbReference type="ARBA" id="ARBA00022679"/>
    </source>
</evidence>
<dbReference type="InterPro" id="IPR041739">
    <property type="entry name" value="G5K_ProB"/>
</dbReference>
<evidence type="ECO:0000259" key="9">
    <source>
        <dbReference type="SMART" id="SM00359"/>
    </source>
</evidence>
<evidence type="ECO:0000256" key="1">
    <source>
        <dbReference type="ARBA" id="ARBA00022490"/>
    </source>
</evidence>
<gene>
    <name evidence="8" type="primary">proB</name>
    <name evidence="10" type="ORF">SAMN05660836_01743</name>
</gene>
<comment type="pathway">
    <text evidence="8">Amino-acid biosynthesis; L-proline biosynthesis; L-glutamate 5-semialdehyde from L-glutamate: step 1/2.</text>
</comment>
<dbReference type="InterPro" id="IPR005715">
    <property type="entry name" value="Glu_5kinase/COase_Synthase"/>
</dbReference>
<keyword evidence="7 8" id="KW-0067">ATP-binding</keyword>
<feature type="binding site" evidence="8">
    <location>
        <begin position="225"/>
        <end position="231"/>
    </location>
    <ligand>
        <name>ATP</name>
        <dbReference type="ChEBI" id="CHEBI:30616"/>
    </ligand>
</feature>
<dbReference type="GO" id="GO:0005524">
    <property type="term" value="F:ATP binding"/>
    <property type="evidence" value="ECO:0007669"/>
    <property type="project" value="UniProtKB-KW"/>
</dbReference>
<dbReference type="AlphaFoldDB" id="A0A1I4UAB8"/>
<evidence type="ECO:0000313" key="10">
    <source>
        <dbReference type="EMBL" id="SFM85918.1"/>
    </source>
</evidence>
<dbReference type="SMART" id="SM00359">
    <property type="entry name" value="PUA"/>
    <property type="match status" value="1"/>
</dbReference>
<dbReference type="Gene3D" id="2.30.130.10">
    <property type="entry name" value="PUA domain"/>
    <property type="match status" value="1"/>
</dbReference>
<dbReference type="InterPro" id="IPR001057">
    <property type="entry name" value="Glu/AcGlu_kinase"/>
</dbReference>
<comment type="similarity">
    <text evidence="8">Belongs to the glutamate 5-kinase family.</text>
</comment>
<dbReference type="InterPro" id="IPR019797">
    <property type="entry name" value="Glutamate_5-kinase_CS"/>
</dbReference>
<dbReference type="PANTHER" id="PTHR43654">
    <property type="entry name" value="GLUTAMATE 5-KINASE"/>
    <property type="match status" value="1"/>
</dbReference>
<dbReference type="EC" id="2.7.2.11" evidence="8"/>
<evidence type="ECO:0000256" key="5">
    <source>
        <dbReference type="ARBA" id="ARBA00022741"/>
    </source>
</evidence>
<keyword evidence="6 8" id="KW-0418">Kinase</keyword>
<dbReference type="SUPFAM" id="SSF88697">
    <property type="entry name" value="PUA domain-like"/>
    <property type="match status" value="1"/>
</dbReference>
<dbReference type="PIRSF" id="PIRSF000729">
    <property type="entry name" value="GK"/>
    <property type="match status" value="1"/>
</dbReference>
<keyword evidence="11" id="KW-1185">Reference proteome</keyword>
<dbReference type="InterPro" id="IPR036974">
    <property type="entry name" value="PUA_sf"/>
</dbReference>
<feature type="binding site" evidence="8">
    <location>
        <position position="25"/>
    </location>
    <ligand>
        <name>ATP</name>
        <dbReference type="ChEBI" id="CHEBI:30616"/>
    </ligand>
</feature>
<dbReference type="PROSITE" id="PS00902">
    <property type="entry name" value="GLUTAMATE_5_KINASE"/>
    <property type="match status" value="1"/>
</dbReference>
<proteinExistence type="inferred from homology"/>
<feature type="binding site" evidence="8">
    <location>
        <position position="151"/>
    </location>
    <ligand>
        <name>substrate</name>
    </ligand>
</feature>
<dbReference type="FunFam" id="3.40.1160.10:FF:000018">
    <property type="entry name" value="Glutamate 5-kinase"/>
    <property type="match status" value="1"/>
</dbReference>
<comment type="caution">
    <text evidence="8">Lacks conserved residue(s) required for the propagation of feature annotation.</text>
</comment>
<keyword evidence="5 8" id="KW-0547">Nucleotide-binding</keyword>
<dbReference type="PROSITE" id="PS50890">
    <property type="entry name" value="PUA"/>
    <property type="match status" value="1"/>
</dbReference>
<reference evidence="10 11" key="1">
    <citation type="submission" date="2016-10" db="EMBL/GenBank/DDBJ databases">
        <authorList>
            <person name="de Groot N.N."/>
        </authorList>
    </citation>
    <scope>NUCLEOTIDE SEQUENCE [LARGE SCALE GENOMIC DNA]</scope>
    <source>
        <strain evidence="10 11">DSM 9990</strain>
    </source>
</reference>
<dbReference type="PRINTS" id="PR00474">
    <property type="entry name" value="GLU5KINASE"/>
</dbReference>
<keyword evidence="2 8" id="KW-0028">Amino-acid biosynthesis</keyword>
<dbReference type="InterPro" id="IPR011529">
    <property type="entry name" value="Glu_5kinase"/>
</dbReference>
<feature type="binding site" evidence="8">
    <location>
        <position position="163"/>
    </location>
    <ligand>
        <name>substrate</name>
    </ligand>
</feature>
<keyword evidence="4 8" id="KW-0808">Transferase</keyword>
<keyword evidence="3 8" id="KW-0641">Proline biosynthesis</keyword>
<dbReference type="STRING" id="39841.SAMN05660836_01743"/>
<dbReference type="InterPro" id="IPR036393">
    <property type="entry name" value="AceGlu_kinase-like_sf"/>
</dbReference>
<comment type="subcellular location">
    <subcellularLocation>
        <location evidence="8">Cytoplasm</location>
    </subcellularLocation>
</comment>
<evidence type="ECO:0000256" key="3">
    <source>
        <dbReference type="ARBA" id="ARBA00022650"/>
    </source>
</evidence>
<dbReference type="UniPathway" id="UPA00098">
    <property type="reaction ID" value="UER00359"/>
</dbReference>
<dbReference type="GO" id="GO:0003723">
    <property type="term" value="F:RNA binding"/>
    <property type="evidence" value="ECO:0007669"/>
    <property type="project" value="InterPro"/>
</dbReference>
<dbReference type="InterPro" id="IPR001048">
    <property type="entry name" value="Asp/Glu/Uridylate_kinase"/>
</dbReference>
<dbReference type="RefSeq" id="WP_093395061.1">
    <property type="nucleotide sequence ID" value="NZ_FOUU01000005.1"/>
</dbReference>
<evidence type="ECO:0000313" key="11">
    <source>
        <dbReference type="Proteomes" id="UP000199611"/>
    </source>
</evidence>
<dbReference type="InterPro" id="IPR002478">
    <property type="entry name" value="PUA"/>
</dbReference>
<accession>A0A1I4UAB8</accession>
<comment type="catalytic activity">
    <reaction evidence="8">
        <text>L-glutamate + ATP = L-glutamyl 5-phosphate + ADP</text>
        <dbReference type="Rhea" id="RHEA:14877"/>
        <dbReference type="ChEBI" id="CHEBI:29985"/>
        <dbReference type="ChEBI" id="CHEBI:30616"/>
        <dbReference type="ChEBI" id="CHEBI:58274"/>
        <dbReference type="ChEBI" id="CHEBI:456216"/>
        <dbReference type="EC" id="2.7.2.11"/>
    </reaction>
</comment>
<dbReference type="FunFam" id="2.30.130.10:FF:000007">
    <property type="entry name" value="Glutamate 5-kinase"/>
    <property type="match status" value="1"/>
</dbReference>
<name>A0A1I4UAB8_9BACT</name>
<dbReference type="GO" id="GO:0004349">
    <property type="term" value="F:glutamate 5-kinase activity"/>
    <property type="evidence" value="ECO:0007669"/>
    <property type="project" value="UniProtKB-UniRule"/>
</dbReference>
<dbReference type="OrthoDB" id="9804434at2"/>
<dbReference type="InterPro" id="IPR015947">
    <property type="entry name" value="PUA-like_sf"/>
</dbReference>
<comment type="function">
    <text evidence="8">Catalyzes the transfer of a phosphate group to glutamate to form L-glutamate 5-phosphate.</text>
</comment>
<organism evidence="10 11">
    <name type="scientific">Thermodesulforhabdus norvegica</name>
    <dbReference type="NCBI Taxonomy" id="39841"/>
    <lineage>
        <taxon>Bacteria</taxon>
        <taxon>Pseudomonadati</taxon>
        <taxon>Thermodesulfobacteriota</taxon>
        <taxon>Syntrophobacteria</taxon>
        <taxon>Syntrophobacterales</taxon>
        <taxon>Thermodesulforhabdaceae</taxon>
        <taxon>Thermodesulforhabdus</taxon>
    </lineage>
</organism>
<protein>
    <recommendedName>
        <fullName evidence="8">Glutamate 5-kinase</fullName>
        <ecNumber evidence="8">2.7.2.11</ecNumber>
    </recommendedName>
    <alternativeName>
        <fullName evidence="8">Gamma-glutamyl kinase</fullName>
        <shortName evidence="8">GK</shortName>
    </alternativeName>
</protein>
<dbReference type="EMBL" id="FOUU01000005">
    <property type="protein sequence ID" value="SFM85918.1"/>
    <property type="molecule type" value="Genomic_DNA"/>
</dbReference>
<dbReference type="CDD" id="cd21157">
    <property type="entry name" value="PUA_G5K"/>
    <property type="match status" value="1"/>
</dbReference>
<evidence type="ECO:0000256" key="8">
    <source>
        <dbReference type="HAMAP-Rule" id="MF_00456"/>
    </source>
</evidence>
<evidence type="ECO:0000256" key="6">
    <source>
        <dbReference type="ARBA" id="ARBA00022777"/>
    </source>
</evidence>
<dbReference type="NCBIfam" id="TIGR01027">
    <property type="entry name" value="proB"/>
    <property type="match status" value="1"/>
</dbReference>
<dbReference type="SUPFAM" id="SSF53633">
    <property type="entry name" value="Carbamate kinase-like"/>
    <property type="match status" value="1"/>
</dbReference>
<dbReference type="Pfam" id="PF00696">
    <property type="entry name" value="AA_kinase"/>
    <property type="match status" value="1"/>
</dbReference>
<feature type="domain" description="PUA" evidence="9">
    <location>
        <begin position="291"/>
        <end position="374"/>
    </location>
</feature>
<dbReference type="GO" id="GO:0005829">
    <property type="term" value="C:cytosol"/>
    <property type="evidence" value="ECO:0007669"/>
    <property type="project" value="TreeGrafter"/>
</dbReference>
<sequence length="385" mass="42130">MRRNGFEFGEERRSFLEGCRRVVIKVGSAVLTSQRGLNRVVIHRLSDQIAELRDQGRDVIIVSSGAIASGIKKLGLSQKPKAIPMKQAAAALGQSFLMQAWEEAFDKFDILVAQILLTAGDLADRKRYVNAKNTIETLLEWRVIPVINENDTVAVDELKFGDNDQLSVLIAGLVNADLIINLTITDGLYTCDPTTSPDARLISTVHCVDRSLLSCASRQTSSVGTGGMVSKLLAARKALSIGIPMIIARGTEKDVLLRLFSGENLGTLFVPHGKIYHGKKIWLAHLPQPRGDLVLDTGAVRALIQAGKSLLPVGIKEVRGTFDEGAPVRCLDENGRVIAVGLTNYRSDEIEKIKGHHTSDIERLLGYCHSEEVIHRDNLAIITEE</sequence>
<dbReference type="HAMAP" id="MF_00456">
    <property type="entry name" value="ProB"/>
    <property type="match status" value="1"/>
</dbReference>
<dbReference type="GO" id="GO:0055129">
    <property type="term" value="P:L-proline biosynthetic process"/>
    <property type="evidence" value="ECO:0007669"/>
    <property type="project" value="UniProtKB-UniRule"/>
</dbReference>
<dbReference type="Gene3D" id="3.40.1160.10">
    <property type="entry name" value="Acetylglutamate kinase-like"/>
    <property type="match status" value="1"/>
</dbReference>
<dbReference type="PANTHER" id="PTHR43654:SF1">
    <property type="entry name" value="ISOPENTENYL PHOSPHATE KINASE"/>
    <property type="match status" value="1"/>
</dbReference>
<keyword evidence="1 8" id="KW-0963">Cytoplasm</keyword>
<evidence type="ECO:0000256" key="2">
    <source>
        <dbReference type="ARBA" id="ARBA00022605"/>
    </source>
</evidence>
<evidence type="ECO:0000256" key="7">
    <source>
        <dbReference type="ARBA" id="ARBA00022840"/>
    </source>
</evidence>